<dbReference type="Pfam" id="PF03466">
    <property type="entry name" value="LysR_substrate"/>
    <property type="match status" value="1"/>
</dbReference>
<keyword evidence="9" id="KW-0486">Methionine biosynthesis</keyword>
<dbReference type="InterPro" id="IPR036390">
    <property type="entry name" value="WH_DNA-bd_sf"/>
</dbReference>
<dbReference type="InterPro" id="IPR036388">
    <property type="entry name" value="WH-like_DNA-bd_sf"/>
</dbReference>
<evidence type="ECO:0000256" key="8">
    <source>
        <dbReference type="ARBA" id="ARBA00023163"/>
    </source>
</evidence>
<feature type="domain" description="HTH lysR-type" evidence="10">
    <location>
        <begin position="1"/>
        <end position="59"/>
    </location>
</feature>
<evidence type="ECO:0000313" key="11">
    <source>
        <dbReference type="EMBL" id="MYL26222.1"/>
    </source>
</evidence>
<sequence>MIQRHHLEILMALHEKGTLGEAASHLCLTQSALSHSMHKLEEQSGARLWSKQGRRLQLTQAGSYLLELGQQLLPRLQEADATLRAFGEGRRGRLRIGMECHPCYEWLLTVVQPYLRRWPDVDLDVIQKFRFNGLEALTQHRIDILITSDPVFSSDLCHTPVFDYELMLVAAQEHALAGGGAVTPERLSQTRLIHFPVARERLDVFTHFLSPAGLEPLHQQEVEAMEIMLQLVAANRGVCTLPDWLAERYRDSHPIATRRLGEEGVHKTLYLVYRQADAGIDYLADFVGYGR</sequence>
<protein>
    <recommendedName>
        <fullName evidence="3">HTH-type transcriptional regulator MetR</fullName>
    </recommendedName>
</protein>
<evidence type="ECO:0000256" key="9">
    <source>
        <dbReference type="ARBA" id="ARBA00023167"/>
    </source>
</evidence>
<dbReference type="PANTHER" id="PTHR30346:SF17">
    <property type="entry name" value="LYSR FAMILY TRANSCRIPTIONAL REGULATOR"/>
    <property type="match status" value="1"/>
</dbReference>
<dbReference type="CDD" id="cd08441">
    <property type="entry name" value="PBP2_MetR"/>
    <property type="match status" value="1"/>
</dbReference>
<dbReference type="InterPro" id="IPR000847">
    <property type="entry name" value="LysR_HTH_N"/>
</dbReference>
<comment type="caution">
    <text evidence="11">The sequence shown here is derived from an EMBL/GenBank/DDBJ whole genome shotgun (WGS) entry which is preliminary data.</text>
</comment>
<gene>
    <name evidence="11" type="ORF">GLW01_05375</name>
</gene>
<dbReference type="PROSITE" id="PS50931">
    <property type="entry name" value="HTH_LYSR"/>
    <property type="match status" value="1"/>
</dbReference>
<dbReference type="SUPFAM" id="SSF53850">
    <property type="entry name" value="Periplasmic binding protein-like II"/>
    <property type="match status" value="1"/>
</dbReference>
<reference evidence="11 12" key="1">
    <citation type="submission" date="2019-11" db="EMBL/GenBank/DDBJ databases">
        <title>Genome sequences of 17 halophilic strains isolated from different environments.</title>
        <authorList>
            <person name="Furrow R.E."/>
        </authorList>
    </citation>
    <scope>NUCLEOTIDE SEQUENCE [LARGE SCALE GENOMIC DNA]</scope>
    <source>
        <strain evidence="11 12">22507_15_FS</strain>
    </source>
</reference>
<accession>A0A9X4YAK3</accession>
<keyword evidence="7" id="KW-0238">DNA-binding</keyword>
<dbReference type="GO" id="GO:0005737">
    <property type="term" value="C:cytoplasm"/>
    <property type="evidence" value="ECO:0007669"/>
    <property type="project" value="UniProtKB-SubCell"/>
</dbReference>
<proteinExistence type="inferred from homology"/>
<dbReference type="GO" id="GO:0003700">
    <property type="term" value="F:DNA-binding transcription factor activity"/>
    <property type="evidence" value="ECO:0007669"/>
    <property type="project" value="InterPro"/>
</dbReference>
<keyword evidence="4" id="KW-0963">Cytoplasm</keyword>
<evidence type="ECO:0000256" key="4">
    <source>
        <dbReference type="ARBA" id="ARBA00022490"/>
    </source>
</evidence>
<evidence type="ECO:0000259" key="10">
    <source>
        <dbReference type="PROSITE" id="PS50931"/>
    </source>
</evidence>
<dbReference type="GO" id="GO:0009086">
    <property type="term" value="P:methionine biosynthetic process"/>
    <property type="evidence" value="ECO:0007669"/>
    <property type="project" value="UniProtKB-KW"/>
</dbReference>
<evidence type="ECO:0000313" key="12">
    <source>
        <dbReference type="Proteomes" id="UP000460751"/>
    </source>
</evidence>
<dbReference type="Gene3D" id="3.40.190.10">
    <property type="entry name" value="Periplasmic binding protein-like II"/>
    <property type="match status" value="1"/>
</dbReference>
<evidence type="ECO:0000256" key="2">
    <source>
        <dbReference type="ARBA" id="ARBA00009437"/>
    </source>
</evidence>
<comment type="similarity">
    <text evidence="2">Belongs to the LysR transcriptional regulatory family.</text>
</comment>
<evidence type="ECO:0000256" key="3">
    <source>
        <dbReference type="ARBA" id="ARBA00019365"/>
    </source>
</evidence>
<keyword evidence="8" id="KW-0804">Transcription</keyword>
<dbReference type="Gene3D" id="1.10.10.10">
    <property type="entry name" value="Winged helix-like DNA-binding domain superfamily/Winged helix DNA-binding domain"/>
    <property type="match status" value="1"/>
</dbReference>
<dbReference type="OrthoDB" id="155872at2"/>
<keyword evidence="6" id="KW-0805">Transcription regulation</keyword>
<keyword evidence="12" id="KW-1185">Reference proteome</keyword>
<name>A0A9X4YAK3_9GAMM</name>
<dbReference type="SUPFAM" id="SSF46785">
    <property type="entry name" value="Winged helix' DNA-binding domain"/>
    <property type="match status" value="1"/>
</dbReference>
<dbReference type="AlphaFoldDB" id="A0A9X4YAK3"/>
<comment type="subcellular location">
    <subcellularLocation>
        <location evidence="1">Cytoplasm</location>
    </subcellularLocation>
</comment>
<dbReference type="EMBL" id="WMEX01000002">
    <property type="protein sequence ID" value="MYL26222.1"/>
    <property type="molecule type" value="Genomic_DNA"/>
</dbReference>
<dbReference type="Pfam" id="PF00126">
    <property type="entry name" value="HTH_1"/>
    <property type="match status" value="1"/>
</dbReference>
<dbReference type="InterPro" id="IPR005119">
    <property type="entry name" value="LysR_subst-bd"/>
</dbReference>
<dbReference type="GO" id="GO:0003677">
    <property type="term" value="F:DNA binding"/>
    <property type="evidence" value="ECO:0007669"/>
    <property type="project" value="UniProtKB-KW"/>
</dbReference>
<dbReference type="InterPro" id="IPR037406">
    <property type="entry name" value="MetR_PBP2"/>
</dbReference>
<evidence type="ECO:0000256" key="7">
    <source>
        <dbReference type="ARBA" id="ARBA00023125"/>
    </source>
</evidence>
<dbReference type="PANTHER" id="PTHR30346">
    <property type="entry name" value="TRANSCRIPTIONAL DUAL REGULATOR HCAR-RELATED"/>
    <property type="match status" value="1"/>
</dbReference>
<evidence type="ECO:0000256" key="1">
    <source>
        <dbReference type="ARBA" id="ARBA00004496"/>
    </source>
</evidence>
<dbReference type="GO" id="GO:0032993">
    <property type="term" value="C:protein-DNA complex"/>
    <property type="evidence" value="ECO:0007669"/>
    <property type="project" value="TreeGrafter"/>
</dbReference>
<dbReference type="RefSeq" id="WP_151440683.1">
    <property type="nucleotide sequence ID" value="NZ_WMEX01000002.1"/>
</dbReference>
<evidence type="ECO:0000256" key="6">
    <source>
        <dbReference type="ARBA" id="ARBA00023015"/>
    </source>
</evidence>
<organism evidence="11 12">
    <name type="scientific">Vreelandella halophila</name>
    <dbReference type="NCBI Taxonomy" id="86177"/>
    <lineage>
        <taxon>Bacteria</taxon>
        <taxon>Pseudomonadati</taxon>
        <taxon>Pseudomonadota</taxon>
        <taxon>Gammaproteobacteria</taxon>
        <taxon>Oceanospirillales</taxon>
        <taxon>Halomonadaceae</taxon>
        <taxon>Vreelandella</taxon>
    </lineage>
</organism>
<evidence type="ECO:0000256" key="5">
    <source>
        <dbReference type="ARBA" id="ARBA00022605"/>
    </source>
</evidence>
<dbReference type="Proteomes" id="UP000460751">
    <property type="component" value="Unassembled WGS sequence"/>
</dbReference>
<keyword evidence="5" id="KW-0028">Amino-acid biosynthesis</keyword>